<proteinExistence type="predicted"/>
<organism evidence="1 2">
    <name type="scientific">Aromatoleum tolulyticum</name>
    <dbReference type="NCBI Taxonomy" id="34027"/>
    <lineage>
        <taxon>Bacteria</taxon>
        <taxon>Pseudomonadati</taxon>
        <taxon>Pseudomonadota</taxon>
        <taxon>Betaproteobacteria</taxon>
        <taxon>Rhodocyclales</taxon>
        <taxon>Rhodocyclaceae</taxon>
        <taxon>Aromatoleum</taxon>
    </lineage>
</organism>
<accession>A0A1N6UQG6</accession>
<sequence length="448" mass="49882">MPYGQGTRLPGEAASKLGHLAVIESPWVKSLVEDFESAPAVDGDPSKTVWQTFDPKEVVPLRGVWAVDGSFVPVRSEQKPPREVAFVKTALLMLDKAKLDVIDKDLPHPLLLRDALKDTGVQHATVFPLKNVRTSMGTNYDAVRNIVRDSMRVDQGGAYHDTMKWLAYRKWEPDSTARSPAFQCPHCRKDVDSGLDHDAETGLCPHCGGEVFLSDLWGFHMEMGEDSAPESLASSYMLIMEHLMLFTAVRLMWHHSDRSLVADTLFIKDGPLTLRSQYSKMVPNIRDFLQYAKVTGRPVHIIGQEKSGTFFDHLASIVRFAAPHNRGEPLTYAPLMHSYVHREVYRSPDVSNPYGLKTNWGEKMYVKVDPGAFMVLNVPTGNYKADSDWPTAGDLIGLSRILATLPSLVSHKFEGALYPVELANGIASMSSYPSATILQRFLEGQASR</sequence>
<reference evidence="2" key="1">
    <citation type="submission" date="2017-01" db="EMBL/GenBank/DDBJ databases">
        <authorList>
            <person name="Varghese N."/>
            <person name="Submissions S."/>
        </authorList>
    </citation>
    <scope>NUCLEOTIDE SEQUENCE [LARGE SCALE GENOMIC DNA]</scope>
    <source>
        <strain evidence="2">ATCC 51758</strain>
    </source>
</reference>
<dbReference type="RefSeq" id="WP_076602018.1">
    <property type="nucleotide sequence ID" value="NZ_FTMD01000006.1"/>
</dbReference>
<protein>
    <recommendedName>
        <fullName evidence="3">NurA domain-containing protein</fullName>
    </recommendedName>
</protein>
<name>A0A1N6UQG6_9RHOO</name>
<dbReference type="EMBL" id="FTMD01000006">
    <property type="protein sequence ID" value="SIQ67839.1"/>
    <property type="molecule type" value="Genomic_DNA"/>
</dbReference>
<keyword evidence="2" id="KW-1185">Reference proteome</keyword>
<evidence type="ECO:0000313" key="1">
    <source>
        <dbReference type="EMBL" id="SIQ67839.1"/>
    </source>
</evidence>
<evidence type="ECO:0008006" key="3">
    <source>
        <dbReference type="Google" id="ProtNLM"/>
    </source>
</evidence>
<dbReference type="AlphaFoldDB" id="A0A1N6UQG6"/>
<gene>
    <name evidence="1" type="ORF">SAMN05421829_1064</name>
</gene>
<dbReference type="OrthoDB" id="63920at2"/>
<dbReference type="Proteomes" id="UP000186819">
    <property type="component" value="Unassembled WGS sequence"/>
</dbReference>
<dbReference type="STRING" id="34027.SAMN05421829_1064"/>
<evidence type="ECO:0000313" key="2">
    <source>
        <dbReference type="Proteomes" id="UP000186819"/>
    </source>
</evidence>